<evidence type="ECO:0000313" key="1">
    <source>
        <dbReference type="EMBL" id="CAE8634582.1"/>
    </source>
</evidence>
<sequence>DKSPLQRRFQEALSACCGDLSSRSLQRDVKGLLASDALAKHALSSAVVQLCFRETSCGVPELFDVLRLLDKPIYDEVCQELAAALAEEIVEVGPIGIPTPRVLEVLRQMVGRGLVQVFGVVAIIEDLVKAWKQGIAEHPDLPPFLALLAVVALAVPRPDLPQAVAASPEVLRLLVERHQEAQLLRLVRMC</sequence>
<evidence type="ECO:0000313" key="2">
    <source>
        <dbReference type="Proteomes" id="UP000654075"/>
    </source>
</evidence>
<organism evidence="1 2">
    <name type="scientific">Polarella glacialis</name>
    <name type="common">Dinoflagellate</name>
    <dbReference type="NCBI Taxonomy" id="89957"/>
    <lineage>
        <taxon>Eukaryota</taxon>
        <taxon>Sar</taxon>
        <taxon>Alveolata</taxon>
        <taxon>Dinophyceae</taxon>
        <taxon>Suessiales</taxon>
        <taxon>Suessiaceae</taxon>
        <taxon>Polarella</taxon>
    </lineage>
</organism>
<name>A0A813H9L1_POLGL</name>
<protein>
    <submittedName>
        <fullName evidence="1">Uncharacterized protein</fullName>
    </submittedName>
</protein>
<accession>A0A813H9L1</accession>
<dbReference type="EMBL" id="CAJNNV010031071">
    <property type="protein sequence ID" value="CAE8634582.1"/>
    <property type="molecule type" value="Genomic_DNA"/>
</dbReference>
<proteinExistence type="predicted"/>
<comment type="caution">
    <text evidence="1">The sequence shown here is derived from an EMBL/GenBank/DDBJ whole genome shotgun (WGS) entry which is preliminary data.</text>
</comment>
<reference evidence="1" key="1">
    <citation type="submission" date="2021-02" db="EMBL/GenBank/DDBJ databases">
        <authorList>
            <person name="Dougan E. K."/>
            <person name="Rhodes N."/>
            <person name="Thang M."/>
            <person name="Chan C."/>
        </authorList>
    </citation>
    <scope>NUCLEOTIDE SEQUENCE</scope>
</reference>
<feature type="non-terminal residue" evidence="1">
    <location>
        <position position="1"/>
    </location>
</feature>
<dbReference type="Proteomes" id="UP000654075">
    <property type="component" value="Unassembled WGS sequence"/>
</dbReference>
<gene>
    <name evidence="1" type="ORF">PGLA1383_LOCUS50230</name>
</gene>
<keyword evidence="2" id="KW-1185">Reference proteome</keyword>
<dbReference type="AlphaFoldDB" id="A0A813H9L1"/>